<evidence type="ECO:0000313" key="1">
    <source>
        <dbReference type="EMBL" id="OGG93918.1"/>
    </source>
</evidence>
<sequence>MDFPLALKLTHGLLDALGPEYKDRIKQNHRRLGMRSPKNQQVLIVDGYLGQEAISLCVIAKDWRITQVEPNKDFLFAAVRRVEALDLESRIDFEKAPLEEMGLGPFDLCLCSLGHGLLEPHAQSTRLKELAKRLKPNGRLLLTLILDDPARWEAWRAAHPAQETDLKALVQTAPPVNRNTLFKQTTEAGFGPPESWGVGGLVETFSFIKA</sequence>
<dbReference type="Gene3D" id="3.40.50.150">
    <property type="entry name" value="Vaccinia Virus protein VP39"/>
    <property type="match status" value="1"/>
</dbReference>
<reference evidence="1 2" key="1">
    <citation type="journal article" date="2016" name="Nat. Commun.">
        <title>Thousands of microbial genomes shed light on interconnected biogeochemical processes in an aquifer system.</title>
        <authorList>
            <person name="Anantharaman K."/>
            <person name="Brown C.T."/>
            <person name="Hug L.A."/>
            <person name="Sharon I."/>
            <person name="Castelle C.J."/>
            <person name="Probst A.J."/>
            <person name="Thomas B.C."/>
            <person name="Singh A."/>
            <person name="Wilkins M.J."/>
            <person name="Karaoz U."/>
            <person name="Brodie E.L."/>
            <person name="Williams K.H."/>
            <person name="Hubbard S.S."/>
            <person name="Banfield J.F."/>
        </authorList>
    </citation>
    <scope>NUCLEOTIDE SEQUENCE [LARGE SCALE GENOMIC DNA]</scope>
</reference>
<dbReference type="EMBL" id="MFNE01000044">
    <property type="protein sequence ID" value="OGG93918.1"/>
    <property type="molecule type" value="Genomic_DNA"/>
</dbReference>
<proteinExistence type="predicted"/>
<dbReference type="Proteomes" id="UP000178449">
    <property type="component" value="Unassembled WGS sequence"/>
</dbReference>
<comment type="caution">
    <text evidence="1">The sequence shown here is derived from an EMBL/GenBank/DDBJ whole genome shotgun (WGS) entry which is preliminary data.</text>
</comment>
<gene>
    <name evidence="1" type="ORF">A2527_09960</name>
</gene>
<protein>
    <recommendedName>
        <fullName evidence="3">Methyltransferase domain-containing protein</fullName>
    </recommendedName>
</protein>
<evidence type="ECO:0000313" key="2">
    <source>
        <dbReference type="Proteomes" id="UP000178449"/>
    </source>
</evidence>
<accession>A0A1F6G734</accession>
<dbReference type="STRING" id="1817772.A2527_09960"/>
<dbReference type="CDD" id="cd02440">
    <property type="entry name" value="AdoMet_MTases"/>
    <property type="match status" value="1"/>
</dbReference>
<evidence type="ECO:0008006" key="3">
    <source>
        <dbReference type="Google" id="ProtNLM"/>
    </source>
</evidence>
<dbReference type="SUPFAM" id="SSF53335">
    <property type="entry name" value="S-adenosyl-L-methionine-dependent methyltransferases"/>
    <property type="match status" value="1"/>
</dbReference>
<name>A0A1F6G734_9PROT</name>
<dbReference type="AlphaFoldDB" id="A0A1F6G734"/>
<organism evidence="1 2">
    <name type="scientific">Candidatus Lambdaproteobacteria bacterium RIFOXYD2_FULL_50_16</name>
    <dbReference type="NCBI Taxonomy" id="1817772"/>
    <lineage>
        <taxon>Bacteria</taxon>
        <taxon>Pseudomonadati</taxon>
        <taxon>Pseudomonadota</taxon>
        <taxon>Candidatus Lambdaproteobacteria</taxon>
    </lineage>
</organism>
<dbReference type="InterPro" id="IPR029063">
    <property type="entry name" value="SAM-dependent_MTases_sf"/>
</dbReference>